<feature type="region of interest" description="Disordered" evidence="1">
    <location>
        <begin position="30"/>
        <end position="54"/>
    </location>
</feature>
<evidence type="ECO:0000256" key="1">
    <source>
        <dbReference type="SAM" id="MobiDB-lite"/>
    </source>
</evidence>
<keyword evidence="2" id="KW-1133">Transmembrane helix</keyword>
<keyword evidence="2" id="KW-0472">Membrane</keyword>
<organism evidence="3 4">
    <name type="scientific">Camelliibacillus cellulosilyticus</name>
    <dbReference type="NCBI Taxonomy" id="2174486"/>
    <lineage>
        <taxon>Bacteria</taxon>
        <taxon>Bacillati</taxon>
        <taxon>Bacillota</taxon>
        <taxon>Bacilli</taxon>
        <taxon>Bacillales</taxon>
        <taxon>Sporolactobacillaceae</taxon>
        <taxon>Camelliibacillus</taxon>
    </lineage>
</organism>
<protein>
    <recommendedName>
        <fullName evidence="5">Tumor necrosis factor receptor superfamily member 19</fullName>
    </recommendedName>
</protein>
<accession>A0ABV9GNN4</accession>
<evidence type="ECO:0000313" key="3">
    <source>
        <dbReference type="EMBL" id="MFC4618799.1"/>
    </source>
</evidence>
<keyword evidence="4" id="KW-1185">Reference proteome</keyword>
<comment type="caution">
    <text evidence="3">The sequence shown here is derived from an EMBL/GenBank/DDBJ whole genome shotgun (WGS) entry which is preliminary data.</text>
</comment>
<reference evidence="4" key="1">
    <citation type="journal article" date="2019" name="Int. J. Syst. Evol. Microbiol.">
        <title>The Global Catalogue of Microorganisms (GCM) 10K type strain sequencing project: providing services to taxonomists for standard genome sequencing and annotation.</title>
        <authorList>
            <consortium name="The Broad Institute Genomics Platform"/>
            <consortium name="The Broad Institute Genome Sequencing Center for Infectious Disease"/>
            <person name="Wu L."/>
            <person name="Ma J."/>
        </authorList>
    </citation>
    <scope>NUCLEOTIDE SEQUENCE [LARGE SCALE GENOMIC DNA]</scope>
    <source>
        <strain evidence="4">CGMCC 1.16306</strain>
    </source>
</reference>
<dbReference type="EMBL" id="JBHSFW010000003">
    <property type="protein sequence ID" value="MFC4618799.1"/>
    <property type="molecule type" value="Genomic_DNA"/>
</dbReference>
<gene>
    <name evidence="3" type="ORF">ACFO4N_08610</name>
</gene>
<evidence type="ECO:0008006" key="5">
    <source>
        <dbReference type="Google" id="ProtNLM"/>
    </source>
</evidence>
<keyword evidence="2" id="KW-0812">Transmembrane</keyword>
<sequence>MLDLLLWHGMLAMIVILTIFIIVVFSHGDKRHRQPSVKTLKDHTGVRENPPDDV</sequence>
<dbReference type="RefSeq" id="WP_376845901.1">
    <property type="nucleotide sequence ID" value="NZ_JBHSFW010000003.1"/>
</dbReference>
<evidence type="ECO:0000313" key="4">
    <source>
        <dbReference type="Proteomes" id="UP001596022"/>
    </source>
</evidence>
<proteinExistence type="predicted"/>
<feature type="compositionally biased region" description="Basic and acidic residues" evidence="1">
    <location>
        <begin position="39"/>
        <end position="54"/>
    </location>
</feature>
<dbReference type="Proteomes" id="UP001596022">
    <property type="component" value="Unassembled WGS sequence"/>
</dbReference>
<feature type="transmembrane region" description="Helical" evidence="2">
    <location>
        <begin position="6"/>
        <end position="25"/>
    </location>
</feature>
<evidence type="ECO:0000256" key="2">
    <source>
        <dbReference type="SAM" id="Phobius"/>
    </source>
</evidence>
<name>A0ABV9GNN4_9BACL</name>